<keyword evidence="2" id="KW-0964">Secreted</keyword>
<keyword evidence="4" id="KW-0732">Signal</keyword>
<evidence type="ECO:0000256" key="4">
    <source>
        <dbReference type="SAM" id="SignalP"/>
    </source>
</evidence>
<sequence>MLGFLLVSGMLAGVTCTSEETSLLHEEPPLERTAVPLNDSCREAVLRHVGAAVLALLRLDHPPRFTADATSRVHEAWAKEVAMLPSSLSDGQRLGDVPANQTLLTQRGRCVQASHHVTLADLGWQHWVLHPRGFVFAECLRCPCRRKEEGPPRWVQECRLGGLENQPDPDTKQRRCCRALRAPLAFVFLKEDGSLEVRPVRLASGCHCPP</sequence>
<dbReference type="OrthoDB" id="8997642at2759"/>
<proteinExistence type="inferred from homology"/>
<gene>
    <name evidence="7" type="primary">LOC110069795</name>
</gene>
<evidence type="ECO:0000313" key="6">
    <source>
        <dbReference type="Proteomes" id="UP001652642"/>
    </source>
</evidence>
<feature type="signal peptide" evidence="4">
    <location>
        <begin position="1"/>
        <end position="16"/>
    </location>
</feature>
<dbReference type="SUPFAM" id="SSF57501">
    <property type="entry name" value="Cystine-knot cytokines"/>
    <property type="match status" value="1"/>
</dbReference>
<dbReference type="InterPro" id="IPR029034">
    <property type="entry name" value="Cystine-knot_cytokine"/>
</dbReference>
<keyword evidence="3" id="KW-0339">Growth factor</keyword>
<keyword evidence="6" id="KW-1185">Reference proteome</keyword>
<evidence type="ECO:0000256" key="2">
    <source>
        <dbReference type="ARBA" id="ARBA00022525"/>
    </source>
</evidence>
<feature type="chain" id="PRO_5047433126" evidence="4">
    <location>
        <begin position="17"/>
        <end position="210"/>
    </location>
</feature>
<dbReference type="PROSITE" id="PS51362">
    <property type="entry name" value="TGF_BETA_2"/>
    <property type="match status" value="1"/>
</dbReference>
<dbReference type="Proteomes" id="UP001652642">
    <property type="component" value="Chromosome 15"/>
</dbReference>
<dbReference type="GeneID" id="110069795"/>
<evidence type="ECO:0000256" key="3">
    <source>
        <dbReference type="RuleBase" id="RU000354"/>
    </source>
</evidence>
<dbReference type="InParanoid" id="A0A6J0SD67"/>
<evidence type="ECO:0000313" key="7">
    <source>
        <dbReference type="RefSeq" id="XP_020633010.2"/>
    </source>
</evidence>
<comment type="subcellular location">
    <subcellularLocation>
        <location evidence="1">Secreted</location>
    </subcellularLocation>
</comment>
<feature type="domain" description="TGF-beta family profile" evidence="5">
    <location>
        <begin position="92"/>
        <end position="209"/>
    </location>
</feature>
<accession>A0A6J0SD67</accession>
<dbReference type="KEGG" id="pvt:110069795"/>
<dbReference type="AlphaFoldDB" id="A0A6J0SD67"/>
<evidence type="ECO:0000256" key="1">
    <source>
        <dbReference type="ARBA" id="ARBA00004613"/>
    </source>
</evidence>
<dbReference type="GO" id="GO:0008083">
    <property type="term" value="F:growth factor activity"/>
    <property type="evidence" value="ECO:0007669"/>
    <property type="project" value="UniProtKB-KW"/>
</dbReference>
<comment type="similarity">
    <text evidence="3">Belongs to the TGF-beta family.</text>
</comment>
<dbReference type="Gene3D" id="2.10.90.10">
    <property type="entry name" value="Cystine-knot cytokines"/>
    <property type="match status" value="1"/>
</dbReference>
<dbReference type="GO" id="GO:0005576">
    <property type="term" value="C:extracellular region"/>
    <property type="evidence" value="ECO:0007669"/>
    <property type="project" value="UniProtKB-SubCell"/>
</dbReference>
<dbReference type="InterPro" id="IPR001839">
    <property type="entry name" value="TGF-b_C"/>
</dbReference>
<dbReference type="RefSeq" id="XP_020633010.2">
    <property type="nucleotide sequence ID" value="XM_020777351.2"/>
</dbReference>
<name>A0A6J0SD67_9SAUR</name>
<reference evidence="7" key="1">
    <citation type="submission" date="2025-08" db="UniProtKB">
        <authorList>
            <consortium name="RefSeq"/>
        </authorList>
    </citation>
    <scope>IDENTIFICATION</scope>
</reference>
<dbReference type="Pfam" id="PF00019">
    <property type="entry name" value="TGF_beta"/>
    <property type="match status" value="1"/>
</dbReference>
<organism evidence="6 7">
    <name type="scientific">Pogona vitticeps</name>
    <name type="common">central bearded dragon</name>
    <dbReference type="NCBI Taxonomy" id="103695"/>
    <lineage>
        <taxon>Eukaryota</taxon>
        <taxon>Metazoa</taxon>
        <taxon>Chordata</taxon>
        <taxon>Craniata</taxon>
        <taxon>Vertebrata</taxon>
        <taxon>Euteleostomi</taxon>
        <taxon>Lepidosauria</taxon>
        <taxon>Squamata</taxon>
        <taxon>Bifurcata</taxon>
        <taxon>Unidentata</taxon>
        <taxon>Episquamata</taxon>
        <taxon>Toxicofera</taxon>
        <taxon>Iguania</taxon>
        <taxon>Acrodonta</taxon>
        <taxon>Agamidae</taxon>
        <taxon>Amphibolurinae</taxon>
        <taxon>Pogona</taxon>
    </lineage>
</organism>
<evidence type="ECO:0000259" key="5">
    <source>
        <dbReference type="PROSITE" id="PS51362"/>
    </source>
</evidence>
<protein>
    <submittedName>
        <fullName evidence="7">Growth/differentiation factor 15-like</fullName>
    </submittedName>
</protein>